<dbReference type="InterPro" id="IPR015016">
    <property type="entry name" value="SF3b_su1"/>
</dbReference>
<evidence type="ECO:0000256" key="4">
    <source>
        <dbReference type="ARBA" id="ARBA00022728"/>
    </source>
</evidence>
<dbReference type="STRING" id="1246581.A0A2H9THD0"/>
<keyword evidence="7" id="KW-0539">Nucleus</keyword>
<dbReference type="InterPro" id="IPR011989">
    <property type="entry name" value="ARM-like"/>
</dbReference>
<name>A0A2H9THD0_9FUNG</name>
<keyword evidence="3" id="KW-0507">mRNA processing</keyword>
<dbReference type="InterPro" id="IPR038737">
    <property type="entry name" value="SF3b_su1-like"/>
</dbReference>
<gene>
    <name evidence="11" type="ORF">PSACC_02987</name>
</gene>
<dbReference type="SUPFAM" id="SSF48371">
    <property type="entry name" value="ARM repeat"/>
    <property type="match status" value="1"/>
</dbReference>
<evidence type="ECO:0000259" key="10">
    <source>
        <dbReference type="Pfam" id="PF22646"/>
    </source>
</evidence>
<accession>A0A2H9THD0</accession>
<feature type="compositionally biased region" description="Basic and acidic residues" evidence="8">
    <location>
        <begin position="77"/>
        <end position="102"/>
    </location>
</feature>
<evidence type="ECO:0000259" key="9">
    <source>
        <dbReference type="Pfam" id="PF08920"/>
    </source>
</evidence>
<organism evidence="11 12">
    <name type="scientific">Paramicrosporidium saccamoebae</name>
    <dbReference type="NCBI Taxonomy" id="1246581"/>
    <lineage>
        <taxon>Eukaryota</taxon>
        <taxon>Fungi</taxon>
        <taxon>Fungi incertae sedis</taxon>
        <taxon>Cryptomycota</taxon>
        <taxon>Cryptomycota incertae sedis</taxon>
        <taxon>Paramicrosporidium</taxon>
    </lineage>
</organism>
<dbReference type="GO" id="GO:0000245">
    <property type="term" value="P:spliceosomal complex assembly"/>
    <property type="evidence" value="ECO:0007669"/>
    <property type="project" value="EnsemblFungi"/>
</dbReference>
<sequence>MSEFDKGRPLNNPRLYIEERKKVLEDGQDEADRQAQDSRKSSRIADREDEYKQRRIRTVSPDRMDTLDSGASSYAEIMKERELEREKHELERKLYEKRREEPQSASSSAGPSKRRRWDMPTPDTSADEGGKIGRSEWDEAGVAATPRSKNRNRWDETPVAPTHVAETPRRAKTRWDETPVNVVASATPRRTDSNSSGSSLAFLPGSISVNPDQSLAMRWERELEARNRFMTDDELDSVLPSEGYSVLVPPASYVPVTPSRKLAATPAPGEEDGFRMHESLMSVSNASATFQPPDEDLPAIKPEDYQYFGKLMESKPDEQMTIEEAKERKILKLLLRIKNGTPQMRRQSLRQITEKARDFGASALFDQILPLLMAPALEDQERHLLVKVIDRVLFKLGDLVRPYVHKILVVIEPLLIEEDYYARVEGREIISNLSKAAGLATMIATLRPDIDHADEYVRNTTARTFAVVASALGIQSVVPFLKAVCRSKKSWQARHTGIKIIQQIAILLGCAVLPHLRNLVECVALGLDDEQHKIRTMSSLAVSALAEASAPYGIESFEPVLGPMWRGVRQLRGKSLAATLKAIGHIIALMDQEQASYYTQEVMPILIREFQAPDDEMKKIVLKVVKQCASKSGVQASYLRTEVLPDFFKYFWVRRMALDRRNARQLIETTVELANKVGVAEVIGRIVGNLKDESEPFRRMTVEAIDRILTKLSGADISGRLEEQLVDGILFTFQEQVSDDIANVVMNGFGSILKALGTRAKPYLVQISSLVLWRLSNRSAKIRQLAADLVSRVAPTMALCNEEGTLAKLSVVLYENLGEEYPDVLGSILGALKSIISVIGMSRMKPPIKDLLPRLTPILRNRHEKVQENCIELVGRIADRAAEAVNGREWMRICFELLDMLKAHRKSIRRAAINTFGYIAKAVGPHDVLAALLNNLKVQERQNRVCTTIAIAIVAETCAPFTVLPALMNEYRVPEMNVQNGVLKSLAFMFEYIGEMSKDYIYAVTPLLEDALIDRDQVHRQTAAMAVRNMALGVVGFGCEEALLHLVNSIIPNVFDANPHLITAVIESMDAVRLSVGPCTGLFHPARRVRDIYWKIYNNLYIASQDALISCFPKVLDEENAVYQRHVMNIEADVAGPSTAMKKELESKMVSVHELLDLIGEISKTTILTFEKLSITPGSQKKIRRKRARLCYRSRNKKSLHKQNEAKSVAVHNSNGYGEQSNANRTATVKPTNRNTCRNVRDAIIDIEGDAPDHFLDDEASISTSHILTPSFHEVAVPVVMPRLKPKECTNDEFYLKQHRPMEIAERRARKREAEVALYAEYITQLRRNSPELWSRKTT</sequence>
<evidence type="ECO:0000256" key="5">
    <source>
        <dbReference type="ARBA" id="ARBA00022737"/>
    </source>
</evidence>
<dbReference type="PANTHER" id="PTHR12097">
    <property type="entry name" value="SPLICING FACTOR 3B, SUBUNIT 1-RELATED"/>
    <property type="match status" value="1"/>
</dbReference>
<dbReference type="GO" id="GO:0005686">
    <property type="term" value="C:U2 snRNP"/>
    <property type="evidence" value="ECO:0007669"/>
    <property type="project" value="EnsemblFungi"/>
</dbReference>
<keyword evidence="4" id="KW-0747">Spliceosome</keyword>
<comment type="caution">
    <text evidence="11">The sequence shown here is derived from an EMBL/GenBank/DDBJ whole genome shotgun (WGS) entry which is preliminary data.</text>
</comment>
<evidence type="ECO:0000256" key="7">
    <source>
        <dbReference type="ARBA" id="ARBA00023242"/>
    </source>
</evidence>
<reference evidence="11 12" key="1">
    <citation type="submission" date="2016-10" db="EMBL/GenBank/DDBJ databases">
        <title>The genome of Paramicrosporidium saccamoebae is the missing link in understanding Cryptomycota and Microsporidia evolution.</title>
        <authorList>
            <person name="Quandt C.A."/>
            <person name="Beaudet D."/>
            <person name="Corsaro D."/>
            <person name="Michel R."/>
            <person name="Corradi N."/>
            <person name="James T."/>
        </authorList>
    </citation>
    <scope>NUCLEOTIDE SEQUENCE [LARGE SCALE GENOMIC DNA]</scope>
    <source>
        <strain evidence="11 12">KSL3</strain>
    </source>
</reference>
<evidence type="ECO:0000256" key="2">
    <source>
        <dbReference type="ARBA" id="ARBA00005754"/>
    </source>
</evidence>
<dbReference type="GO" id="GO:0140727">
    <property type="term" value="P:siRNA-mediated pericentric heterochromatin formation"/>
    <property type="evidence" value="ECO:0007669"/>
    <property type="project" value="EnsemblFungi"/>
</dbReference>
<dbReference type="Proteomes" id="UP000240830">
    <property type="component" value="Unassembled WGS sequence"/>
</dbReference>
<dbReference type="Pfam" id="PF22646">
    <property type="entry name" value="PPP2R1A-like_HEAT"/>
    <property type="match status" value="1"/>
</dbReference>
<dbReference type="GO" id="GO:0071014">
    <property type="term" value="C:post-mRNA release spliceosomal complex"/>
    <property type="evidence" value="ECO:0007669"/>
    <property type="project" value="EnsemblFungi"/>
</dbReference>
<comment type="similarity">
    <text evidence="2">Belongs to the SF3B1 family.</text>
</comment>
<comment type="subcellular location">
    <subcellularLocation>
        <location evidence="1">Nucleus</location>
    </subcellularLocation>
</comment>
<evidence type="ECO:0000256" key="8">
    <source>
        <dbReference type="SAM" id="MobiDB-lite"/>
    </source>
</evidence>
<feature type="compositionally biased region" description="Basic and acidic residues" evidence="8">
    <location>
        <begin position="16"/>
        <end position="53"/>
    </location>
</feature>
<keyword evidence="6" id="KW-0508">mRNA splicing</keyword>
<keyword evidence="5" id="KW-0677">Repeat</keyword>
<dbReference type="GO" id="GO:0003729">
    <property type="term" value="F:mRNA binding"/>
    <property type="evidence" value="ECO:0007669"/>
    <property type="project" value="EnsemblFungi"/>
</dbReference>
<dbReference type="Gene3D" id="1.25.10.10">
    <property type="entry name" value="Leucine-rich Repeat Variant"/>
    <property type="match status" value="3"/>
</dbReference>
<keyword evidence="12" id="KW-1185">Reference proteome</keyword>
<dbReference type="InterPro" id="IPR054573">
    <property type="entry name" value="PP2A/SF3B1-like_HEAT"/>
</dbReference>
<dbReference type="FunFam" id="1.25.10.10:FF:000088">
    <property type="entry name" value="Splicing factor 3b, subunit 1"/>
    <property type="match status" value="1"/>
</dbReference>
<dbReference type="GO" id="GO:0071004">
    <property type="term" value="C:U2-type prespliceosome"/>
    <property type="evidence" value="ECO:0007669"/>
    <property type="project" value="EnsemblFungi"/>
</dbReference>
<feature type="domain" description="Phosphatase PP2A regulatory subunit A/Splicing factor 3B subunit 1-like HEAT repeat" evidence="10">
    <location>
        <begin position="921"/>
        <end position="999"/>
    </location>
</feature>
<feature type="region of interest" description="Disordered" evidence="8">
    <location>
        <begin position="1"/>
        <end position="173"/>
    </location>
</feature>
<evidence type="ECO:0000256" key="6">
    <source>
        <dbReference type="ARBA" id="ARBA00023187"/>
    </source>
</evidence>
<evidence type="ECO:0000256" key="1">
    <source>
        <dbReference type="ARBA" id="ARBA00004123"/>
    </source>
</evidence>
<dbReference type="Pfam" id="PF08920">
    <property type="entry name" value="SF3b1"/>
    <property type="match status" value="1"/>
</dbReference>
<dbReference type="GO" id="GO:0045292">
    <property type="term" value="P:mRNA cis splicing, via spliceosome"/>
    <property type="evidence" value="ECO:0007669"/>
    <property type="project" value="EnsemblFungi"/>
</dbReference>
<protein>
    <submittedName>
        <fullName evidence="11">ARM repeat-containing protein</fullName>
    </submittedName>
</protein>
<proteinExistence type="inferred from homology"/>
<feature type="domain" description="Splicing factor 3B subunit 1" evidence="9">
    <location>
        <begin position="148"/>
        <end position="278"/>
    </location>
</feature>
<dbReference type="GO" id="GO:0000974">
    <property type="term" value="C:Prp19 complex"/>
    <property type="evidence" value="ECO:0007669"/>
    <property type="project" value="EnsemblFungi"/>
</dbReference>
<feature type="compositionally biased region" description="Basic and acidic residues" evidence="8">
    <location>
        <begin position="128"/>
        <end position="137"/>
    </location>
</feature>
<evidence type="ECO:0000313" key="11">
    <source>
        <dbReference type="EMBL" id="PJF17187.1"/>
    </source>
</evidence>
<dbReference type="InterPro" id="IPR016024">
    <property type="entry name" value="ARM-type_fold"/>
</dbReference>
<evidence type="ECO:0000256" key="3">
    <source>
        <dbReference type="ARBA" id="ARBA00022664"/>
    </source>
</evidence>
<evidence type="ECO:0000313" key="12">
    <source>
        <dbReference type="Proteomes" id="UP000240830"/>
    </source>
</evidence>
<dbReference type="EMBL" id="MTSL01000186">
    <property type="protein sequence ID" value="PJF17187.1"/>
    <property type="molecule type" value="Genomic_DNA"/>
</dbReference>
<dbReference type="FunFam" id="1.25.10.10:FF:000039">
    <property type="entry name" value="Splicing factor 3B subunit 1"/>
    <property type="match status" value="1"/>
</dbReference>
<dbReference type="OrthoDB" id="438939at2759"/>